<keyword evidence="4" id="KW-1185">Reference proteome</keyword>
<dbReference type="SUPFAM" id="SSF55874">
    <property type="entry name" value="ATPase domain of HSP90 chaperone/DNA topoisomerase II/histidine kinase"/>
    <property type="match status" value="1"/>
</dbReference>
<dbReference type="InterPro" id="IPR003594">
    <property type="entry name" value="HATPase_dom"/>
</dbReference>
<reference evidence="4" key="1">
    <citation type="journal article" date="2019" name="Int. J. Syst. Evol. Microbiol.">
        <title>The Global Catalogue of Microorganisms (GCM) 10K type strain sequencing project: providing services to taxonomists for standard genome sequencing and annotation.</title>
        <authorList>
            <consortium name="The Broad Institute Genomics Platform"/>
            <consortium name="The Broad Institute Genome Sequencing Center for Infectious Disease"/>
            <person name="Wu L."/>
            <person name="Ma J."/>
        </authorList>
    </citation>
    <scope>NUCLEOTIDE SEQUENCE [LARGE SCALE GENOMIC DNA]</scope>
    <source>
        <strain evidence="4">JCM 17906</strain>
    </source>
</reference>
<dbReference type="PANTHER" id="PTHR35526">
    <property type="entry name" value="ANTI-SIGMA-F FACTOR RSBW-RELATED"/>
    <property type="match status" value="1"/>
</dbReference>
<accession>A0ABP8RIX7</accession>
<evidence type="ECO:0000313" key="3">
    <source>
        <dbReference type="EMBL" id="GAA4539706.1"/>
    </source>
</evidence>
<comment type="caution">
    <text evidence="3">The sequence shown here is derived from an EMBL/GenBank/DDBJ whole genome shotgun (WGS) entry which is preliminary data.</text>
</comment>
<dbReference type="InterPro" id="IPR036890">
    <property type="entry name" value="HATPase_C_sf"/>
</dbReference>
<name>A0ABP8RIX7_9PSEU</name>
<dbReference type="Pfam" id="PF13581">
    <property type="entry name" value="HATPase_c_2"/>
    <property type="match status" value="1"/>
</dbReference>
<keyword evidence="1" id="KW-0723">Serine/threonine-protein kinase</keyword>
<keyword evidence="1" id="KW-0808">Transferase</keyword>
<gene>
    <name evidence="3" type="ORF">GCM10023175_11440</name>
</gene>
<dbReference type="InterPro" id="IPR050267">
    <property type="entry name" value="Anti-sigma-factor_SerPK"/>
</dbReference>
<feature type="domain" description="Histidine kinase/HSP90-like ATPase" evidence="2">
    <location>
        <begin position="12"/>
        <end position="126"/>
    </location>
</feature>
<evidence type="ECO:0000259" key="2">
    <source>
        <dbReference type="Pfam" id="PF13581"/>
    </source>
</evidence>
<keyword evidence="1" id="KW-0418">Kinase</keyword>
<dbReference type="CDD" id="cd16936">
    <property type="entry name" value="HATPase_RsbW-like"/>
    <property type="match status" value="1"/>
</dbReference>
<dbReference type="EMBL" id="BAABGT010000016">
    <property type="protein sequence ID" value="GAA4539706.1"/>
    <property type="molecule type" value="Genomic_DNA"/>
</dbReference>
<dbReference type="Gene3D" id="3.30.565.10">
    <property type="entry name" value="Histidine kinase-like ATPase, C-terminal domain"/>
    <property type="match status" value="1"/>
</dbReference>
<evidence type="ECO:0000313" key="4">
    <source>
        <dbReference type="Proteomes" id="UP001501598"/>
    </source>
</evidence>
<protein>
    <recommendedName>
        <fullName evidence="2">Histidine kinase/HSP90-like ATPase domain-containing protein</fullName>
    </recommendedName>
</protein>
<proteinExistence type="predicted"/>
<evidence type="ECO:0000256" key="1">
    <source>
        <dbReference type="ARBA" id="ARBA00022527"/>
    </source>
</evidence>
<dbReference type="Proteomes" id="UP001501598">
    <property type="component" value="Unassembled WGS sequence"/>
</dbReference>
<organism evidence="3 4">
    <name type="scientific">Pseudonocardia xishanensis</name>
    <dbReference type="NCBI Taxonomy" id="630995"/>
    <lineage>
        <taxon>Bacteria</taxon>
        <taxon>Bacillati</taxon>
        <taxon>Actinomycetota</taxon>
        <taxon>Actinomycetes</taxon>
        <taxon>Pseudonocardiales</taxon>
        <taxon>Pseudonocardiaceae</taxon>
        <taxon>Pseudonocardia</taxon>
    </lineage>
</organism>
<dbReference type="RefSeq" id="WP_345413427.1">
    <property type="nucleotide sequence ID" value="NZ_BAABGT010000016.1"/>
</dbReference>
<dbReference type="PANTHER" id="PTHR35526:SF3">
    <property type="entry name" value="ANTI-SIGMA-F FACTOR RSBW"/>
    <property type="match status" value="1"/>
</dbReference>
<sequence>MDSSHATHSWTAEAVQLAVIRATSRHWLSLLGVDEDTADDIVCAVNEAAANSIDHAYLDARHAGSVGLDLVAGPHELHLAVSDQGVWRPPTHRHLAGRGRGIPMMSAMVHSLEIRHTPGETVVDLRHPFVRRPAAG</sequence>